<comment type="caution">
    <text evidence="4">The sequence shown here is derived from an EMBL/GenBank/DDBJ whole genome shotgun (WGS) entry which is preliminary data.</text>
</comment>
<dbReference type="PRINTS" id="PR00793">
    <property type="entry name" value="PROAMNOPTASE"/>
</dbReference>
<dbReference type="PANTHER" id="PTHR43798:SF33">
    <property type="entry name" value="HYDROLASE, PUTATIVE (AFU_ORTHOLOGUE AFUA_2G14860)-RELATED"/>
    <property type="match status" value="1"/>
</dbReference>
<dbReference type="Gene3D" id="3.40.50.1820">
    <property type="entry name" value="alpha/beta hydrolase"/>
    <property type="match status" value="1"/>
</dbReference>
<dbReference type="SUPFAM" id="SSF53474">
    <property type="entry name" value="alpha/beta-Hydrolases"/>
    <property type="match status" value="1"/>
</dbReference>
<dbReference type="PANTHER" id="PTHR43798">
    <property type="entry name" value="MONOACYLGLYCEROL LIPASE"/>
    <property type="match status" value="1"/>
</dbReference>
<dbReference type="RefSeq" id="WP_377944125.1">
    <property type="nucleotide sequence ID" value="NZ_JBHUCX010000044.1"/>
</dbReference>
<dbReference type="Proteomes" id="UP001597079">
    <property type="component" value="Unassembled WGS sequence"/>
</dbReference>
<evidence type="ECO:0000313" key="4">
    <source>
        <dbReference type="EMBL" id="MFD1676240.1"/>
    </source>
</evidence>
<keyword evidence="2 4" id="KW-0378">Hydrolase</keyword>
<dbReference type="Pfam" id="PF00561">
    <property type="entry name" value="Abhydrolase_1"/>
    <property type="match status" value="1"/>
</dbReference>
<dbReference type="InterPro" id="IPR029058">
    <property type="entry name" value="AB_hydrolase_fold"/>
</dbReference>
<dbReference type="EMBL" id="JBHUCX010000044">
    <property type="protein sequence ID" value="MFD1676240.1"/>
    <property type="molecule type" value="Genomic_DNA"/>
</dbReference>
<protein>
    <submittedName>
        <fullName evidence="4">Alpha/beta fold hydrolase</fullName>
    </submittedName>
</protein>
<keyword evidence="5" id="KW-1185">Reference proteome</keyword>
<dbReference type="GO" id="GO:0016787">
    <property type="term" value="F:hydrolase activity"/>
    <property type="evidence" value="ECO:0007669"/>
    <property type="project" value="UniProtKB-KW"/>
</dbReference>
<comment type="similarity">
    <text evidence="1">Belongs to the peptidase S33 family.</text>
</comment>
<accession>A0ABW4JMB3</accession>
<dbReference type="PRINTS" id="PR00111">
    <property type="entry name" value="ABHYDROLASE"/>
</dbReference>
<evidence type="ECO:0000256" key="1">
    <source>
        <dbReference type="ARBA" id="ARBA00010088"/>
    </source>
</evidence>
<gene>
    <name evidence="4" type="ORF">ACFSB2_16165</name>
</gene>
<name>A0ABW4JMB3_9BACL</name>
<proteinExistence type="inferred from homology"/>
<evidence type="ECO:0000313" key="5">
    <source>
        <dbReference type="Proteomes" id="UP001597079"/>
    </source>
</evidence>
<reference evidence="5" key="1">
    <citation type="journal article" date="2019" name="Int. J. Syst. Evol. Microbiol.">
        <title>The Global Catalogue of Microorganisms (GCM) 10K type strain sequencing project: providing services to taxonomists for standard genome sequencing and annotation.</title>
        <authorList>
            <consortium name="The Broad Institute Genomics Platform"/>
            <consortium name="The Broad Institute Genome Sequencing Center for Infectious Disease"/>
            <person name="Wu L."/>
            <person name="Ma J."/>
        </authorList>
    </citation>
    <scope>NUCLEOTIDE SEQUENCE [LARGE SCALE GENOMIC DNA]</scope>
    <source>
        <strain evidence="5">CGMCC 1.12286</strain>
    </source>
</reference>
<evidence type="ECO:0000259" key="3">
    <source>
        <dbReference type="Pfam" id="PF00561"/>
    </source>
</evidence>
<feature type="domain" description="AB hydrolase-1" evidence="3">
    <location>
        <begin position="28"/>
        <end position="132"/>
    </location>
</feature>
<sequence>MNQLNTAQLIEVRGKRLHVEMDGAADLPALVYLHGGPGASCYDFVQFQMKRLAKHFHVIAFDQRGVLRSDPILADEPFGMDDLVEDCEALRIALDIKSWSVLGHSFGGHLGVRYAVAYPKSIDCLILECPSFDFDLSLRSHLRALGLEFLKMDDRAHAIQALAAANGTQDGRGTFDVFQTLVDGLGSERWEAMHIHGPEKGVFPRLAQEADFQDEQWGRAAMHFSGLLRDGKIYESIIPLLSAITQPSLLIKGKFDLVTCDKQLLAYLQNVTNGEVAMFEHSGHFPRIEEPELYEDVVRRFVYKHVSVGRVSAMQVT</sequence>
<evidence type="ECO:0000256" key="2">
    <source>
        <dbReference type="ARBA" id="ARBA00022801"/>
    </source>
</evidence>
<dbReference type="InterPro" id="IPR000073">
    <property type="entry name" value="AB_hydrolase_1"/>
</dbReference>
<organism evidence="4 5">
    <name type="scientific">Alicyclobacillus fodiniaquatilis</name>
    <dbReference type="NCBI Taxonomy" id="1661150"/>
    <lineage>
        <taxon>Bacteria</taxon>
        <taxon>Bacillati</taxon>
        <taxon>Bacillota</taxon>
        <taxon>Bacilli</taxon>
        <taxon>Bacillales</taxon>
        <taxon>Alicyclobacillaceae</taxon>
        <taxon>Alicyclobacillus</taxon>
    </lineage>
</organism>
<dbReference type="InterPro" id="IPR002410">
    <property type="entry name" value="Peptidase_S33"/>
</dbReference>
<dbReference type="InterPro" id="IPR050266">
    <property type="entry name" value="AB_hydrolase_sf"/>
</dbReference>